<keyword evidence="2" id="KW-1185">Reference proteome</keyword>
<gene>
    <name evidence="1" type="ORF">E2C01_079568</name>
</gene>
<evidence type="ECO:0000313" key="2">
    <source>
        <dbReference type="Proteomes" id="UP000324222"/>
    </source>
</evidence>
<sequence length="72" mass="7886">MTCWVSDGGMLISTMNSPLNERLRPLMGGCGRSVFEGYWQGRPQPLSPGHQGIGAPHGRTTFVPCQCDGKHW</sequence>
<reference evidence="1 2" key="1">
    <citation type="submission" date="2019-05" db="EMBL/GenBank/DDBJ databases">
        <title>Another draft genome of Portunus trituberculatus and its Hox gene families provides insights of decapod evolution.</title>
        <authorList>
            <person name="Jeong J.-H."/>
            <person name="Song I."/>
            <person name="Kim S."/>
            <person name="Choi T."/>
            <person name="Kim D."/>
            <person name="Ryu S."/>
            <person name="Kim W."/>
        </authorList>
    </citation>
    <scope>NUCLEOTIDE SEQUENCE [LARGE SCALE GENOMIC DNA]</scope>
    <source>
        <tissue evidence="1">Muscle</tissue>
    </source>
</reference>
<comment type="caution">
    <text evidence="1">The sequence shown here is derived from an EMBL/GenBank/DDBJ whole genome shotgun (WGS) entry which is preliminary data.</text>
</comment>
<dbReference type="AlphaFoldDB" id="A0A5B7IVZ2"/>
<protein>
    <submittedName>
        <fullName evidence="1">Uncharacterized protein</fullName>
    </submittedName>
</protein>
<dbReference type="EMBL" id="VSRR010066509">
    <property type="protein sequence ID" value="MPC84818.1"/>
    <property type="molecule type" value="Genomic_DNA"/>
</dbReference>
<proteinExistence type="predicted"/>
<dbReference type="Proteomes" id="UP000324222">
    <property type="component" value="Unassembled WGS sequence"/>
</dbReference>
<name>A0A5B7IVZ2_PORTR</name>
<organism evidence="1 2">
    <name type="scientific">Portunus trituberculatus</name>
    <name type="common">Swimming crab</name>
    <name type="synonym">Neptunus trituberculatus</name>
    <dbReference type="NCBI Taxonomy" id="210409"/>
    <lineage>
        <taxon>Eukaryota</taxon>
        <taxon>Metazoa</taxon>
        <taxon>Ecdysozoa</taxon>
        <taxon>Arthropoda</taxon>
        <taxon>Crustacea</taxon>
        <taxon>Multicrustacea</taxon>
        <taxon>Malacostraca</taxon>
        <taxon>Eumalacostraca</taxon>
        <taxon>Eucarida</taxon>
        <taxon>Decapoda</taxon>
        <taxon>Pleocyemata</taxon>
        <taxon>Brachyura</taxon>
        <taxon>Eubrachyura</taxon>
        <taxon>Portunoidea</taxon>
        <taxon>Portunidae</taxon>
        <taxon>Portuninae</taxon>
        <taxon>Portunus</taxon>
    </lineage>
</organism>
<evidence type="ECO:0000313" key="1">
    <source>
        <dbReference type="EMBL" id="MPC84818.1"/>
    </source>
</evidence>
<accession>A0A5B7IVZ2</accession>